<accession>A0A2R5EHV5</accession>
<proteinExistence type="predicted"/>
<name>A0A2R5EHV5_9BACL</name>
<organism evidence="1 2">
    <name type="scientific">Paenibacillus agaridevorans</name>
    <dbReference type="NCBI Taxonomy" id="171404"/>
    <lineage>
        <taxon>Bacteria</taxon>
        <taxon>Bacillati</taxon>
        <taxon>Bacillota</taxon>
        <taxon>Bacilli</taxon>
        <taxon>Bacillales</taxon>
        <taxon>Paenibacillaceae</taxon>
        <taxon>Paenibacillus</taxon>
    </lineage>
</organism>
<dbReference type="Proteomes" id="UP000245202">
    <property type="component" value="Unassembled WGS sequence"/>
</dbReference>
<reference evidence="1 2" key="1">
    <citation type="submission" date="2017-08" db="EMBL/GenBank/DDBJ databases">
        <title>Substantial Increase in Enzyme Production by Combined Drug-Resistance Mutations in Paenibacillus agaridevorans.</title>
        <authorList>
            <person name="Tanaka Y."/>
            <person name="Funane K."/>
            <person name="Hosaka T."/>
            <person name="Shiwa Y."/>
            <person name="Fujita N."/>
            <person name="Miyazaki T."/>
            <person name="Yoshikawa H."/>
            <person name="Murakami K."/>
            <person name="Kasahara K."/>
            <person name="Inaoka T."/>
            <person name="Hiraga Y."/>
            <person name="Ochi K."/>
        </authorList>
    </citation>
    <scope>NUCLEOTIDE SEQUENCE [LARGE SCALE GENOMIC DNA]</scope>
    <source>
        <strain evidence="1 2">T-3040</strain>
    </source>
</reference>
<dbReference type="EMBL" id="BDQX01000016">
    <property type="protein sequence ID" value="GBG05675.1"/>
    <property type="molecule type" value="Genomic_DNA"/>
</dbReference>
<dbReference type="AlphaFoldDB" id="A0A2R5EHV5"/>
<protein>
    <submittedName>
        <fullName evidence="1">Uncharacterized protein</fullName>
    </submittedName>
</protein>
<sequence length="76" mass="8552">MLVSAGVDGPFVPSGFVLLLPLQAASIDVAITHVKITDIAFLMKKFLPFRFIPRFLQKIPNIEKTIHVPMTRRYDA</sequence>
<evidence type="ECO:0000313" key="2">
    <source>
        <dbReference type="Proteomes" id="UP000245202"/>
    </source>
</evidence>
<keyword evidence="2" id="KW-1185">Reference proteome</keyword>
<evidence type="ECO:0000313" key="1">
    <source>
        <dbReference type="EMBL" id="GBG05675.1"/>
    </source>
</evidence>
<comment type="caution">
    <text evidence="1">The sequence shown here is derived from an EMBL/GenBank/DDBJ whole genome shotgun (WGS) entry which is preliminary data.</text>
</comment>
<gene>
    <name evidence="1" type="ORF">PAT3040_00159</name>
</gene>